<comment type="caution">
    <text evidence="1">The sequence shown here is derived from an EMBL/GenBank/DDBJ whole genome shotgun (WGS) entry which is preliminary data.</text>
</comment>
<accession>A0A9X6RKW1</accession>
<reference evidence="2" key="1">
    <citation type="submission" date="2017-01" db="EMBL/GenBank/DDBJ databases">
        <title>Comparative genomics of anhydrobiosis in the tardigrade Hypsibius dujardini.</title>
        <authorList>
            <person name="Yoshida Y."/>
            <person name="Koutsovoulos G."/>
            <person name="Laetsch D."/>
            <person name="Stevens L."/>
            <person name="Kumar S."/>
            <person name="Horikawa D."/>
            <person name="Ishino K."/>
            <person name="Komine S."/>
            <person name="Tomita M."/>
            <person name="Blaxter M."/>
            <person name="Arakawa K."/>
        </authorList>
    </citation>
    <scope>NUCLEOTIDE SEQUENCE [LARGE SCALE GENOMIC DNA]</scope>
    <source>
        <strain evidence="2">Z151</strain>
    </source>
</reference>
<dbReference type="Proteomes" id="UP000192578">
    <property type="component" value="Unassembled WGS sequence"/>
</dbReference>
<keyword evidence="2" id="KW-1185">Reference proteome</keyword>
<sequence length="209" mass="23977">MELSALNDRYSGLRRKFADLFAPATLPWKERIELCEAQVAVWKKEFRIDPWWKANSFPTRIQDLPAEVLIENFHLLSSLHQQRLRRQRRSARTAISSSSNATICFIEIGDGRSIELVDWCTRKLLISSEKLPEVGRTTLREKWEWGTLADQGLSVDWCQSRDELKQQLSGLLVMGGKRLPLTAEEMPVFLGSEACTATDRKLVIMCLGR</sequence>
<evidence type="ECO:0000313" key="1">
    <source>
        <dbReference type="EMBL" id="OWA51352.1"/>
    </source>
</evidence>
<protein>
    <submittedName>
        <fullName evidence="1">Uncharacterized protein</fullName>
    </submittedName>
</protein>
<proteinExistence type="predicted"/>
<dbReference type="EMBL" id="MTYJ01000224">
    <property type="protein sequence ID" value="OWA51352.1"/>
    <property type="molecule type" value="Genomic_DNA"/>
</dbReference>
<dbReference type="AlphaFoldDB" id="A0A9X6RKW1"/>
<name>A0A9X6RKW1_HYPEX</name>
<organism evidence="1 2">
    <name type="scientific">Hypsibius exemplaris</name>
    <name type="common">Freshwater tardigrade</name>
    <dbReference type="NCBI Taxonomy" id="2072580"/>
    <lineage>
        <taxon>Eukaryota</taxon>
        <taxon>Metazoa</taxon>
        <taxon>Ecdysozoa</taxon>
        <taxon>Tardigrada</taxon>
        <taxon>Eutardigrada</taxon>
        <taxon>Parachela</taxon>
        <taxon>Hypsibioidea</taxon>
        <taxon>Hypsibiidae</taxon>
        <taxon>Hypsibius</taxon>
    </lineage>
</organism>
<evidence type="ECO:0000313" key="2">
    <source>
        <dbReference type="Proteomes" id="UP000192578"/>
    </source>
</evidence>
<gene>
    <name evidence="1" type="ORF">BV898_15838</name>
</gene>